<accession>A0A087MJI7</accession>
<dbReference type="EMBL" id="AVCJ01000008">
    <property type="protein sequence ID" value="KFL37040.1"/>
    <property type="molecule type" value="Genomic_DNA"/>
</dbReference>
<gene>
    <name evidence="2" type="ORF">N788_11560</name>
</gene>
<keyword evidence="1" id="KW-0732">Signal</keyword>
<proteinExistence type="predicted"/>
<feature type="signal peptide" evidence="1">
    <location>
        <begin position="1"/>
        <end position="22"/>
    </location>
</feature>
<dbReference type="AlphaFoldDB" id="A0A087MJI7"/>
<dbReference type="PATRIC" id="fig|1121014.3.peg.1062"/>
<protein>
    <recommendedName>
        <fullName evidence="4">DUF3108 domain-containing protein</fullName>
    </recommendedName>
</protein>
<dbReference type="OrthoDB" id="6007799at2"/>
<dbReference type="STRING" id="1121014.N788_11560"/>
<name>A0A087MJI7_9GAMM</name>
<comment type="caution">
    <text evidence="2">The sequence shown here is derived from an EMBL/GenBank/DDBJ whole genome shotgun (WGS) entry which is preliminary data.</text>
</comment>
<evidence type="ECO:0000313" key="2">
    <source>
        <dbReference type="EMBL" id="KFL37040.1"/>
    </source>
</evidence>
<dbReference type="Pfam" id="PF11306">
    <property type="entry name" value="DUF3108"/>
    <property type="match status" value="1"/>
</dbReference>
<reference evidence="3" key="1">
    <citation type="submission" date="2013-08" db="EMBL/GenBank/DDBJ databases">
        <title>Genome sequencing of Arenimonas donghaensis.</title>
        <authorList>
            <person name="Chen F."/>
            <person name="Wang G."/>
        </authorList>
    </citation>
    <scope>NUCLEOTIDE SEQUENCE [LARGE SCALE GENOMIC DNA]</scope>
    <source>
        <strain evidence="3">HO3-R19</strain>
    </source>
</reference>
<dbReference type="RefSeq" id="WP_034222117.1">
    <property type="nucleotide sequence ID" value="NZ_AVCJ01000008.1"/>
</dbReference>
<evidence type="ECO:0000256" key="1">
    <source>
        <dbReference type="SAM" id="SignalP"/>
    </source>
</evidence>
<dbReference type="InterPro" id="IPR021457">
    <property type="entry name" value="DUF3108"/>
</dbReference>
<sequence length="238" mass="26252">MRNVLRGLLAAALLALPLLATAAAPPKPFSADYEVRRNDARIGTGQVSLQRLGDGAYELVTRSQGTEGLAALAGIEREERSRLRWTGTGFELVQYRMEQKAGWKKRNEALVLDPASRQVDSRWKDESARYAATPGVLDAHGATAAIMVALAAGERGNLSLPIADRRSVETQVYRVAAPVRLRTAIGTHRAVRVERVRASNSGRITKLWFARELGWLPLRIKQYEADGETLDLRITAIR</sequence>
<feature type="chain" id="PRO_5001826490" description="DUF3108 domain-containing protein" evidence="1">
    <location>
        <begin position="23"/>
        <end position="238"/>
    </location>
</feature>
<evidence type="ECO:0008006" key="4">
    <source>
        <dbReference type="Google" id="ProtNLM"/>
    </source>
</evidence>
<reference evidence="2 3" key="2">
    <citation type="journal article" date="2015" name="Stand. Genomic Sci.">
        <title>High quality draft genomic sequence of Arenimonas donghaensis DSM 18148(T).</title>
        <authorList>
            <person name="Chen F."/>
            <person name="Wang H."/>
            <person name="Cao Y."/>
            <person name="Li X."/>
            <person name="Wang G."/>
        </authorList>
    </citation>
    <scope>NUCLEOTIDE SEQUENCE [LARGE SCALE GENOMIC DNA]</scope>
    <source>
        <strain evidence="2 3">HO3-R19</strain>
    </source>
</reference>
<organism evidence="2 3">
    <name type="scientific">Arenimonas donghaensis DSM 18148 = HO3-R19</name>
    <dbReference type="NCBI Taxonomy" id="1121014"/>
    <lineage>
        <taxon>Bacteria</taxon>
        <taxon>Pseudomonadati</taxon>
        <taxon>Pseudomonadota</taxon>
        <taxon>Gammaproteobacteria</taxon>
        <taxon>Lysobacterales</taxon>
        <taxon>Lysobacteraceae</taxon>
        <taxon>Arenimonas</taxon>
    </lineage>
</organism>
<keyword evidence="3" id="KW-1185">Reference proteome</keyword>
<dbReference type="Proteomes" id="UP000029085">
    <property type="component" value="Unassembled WGS sequence"/>
</dbReference>
<evidence type="ECO:0000313" key="3">
    <source>
        <dbReference type="Proteomes" id="UP000029085"/>
    </source>
</evidence>